<dbReference type="EMBL" id="JAVDYB010000001">
    <property type="protein sequence ID" value="MDR7276619.1"/>
    <property type="molecule type" value="Genomic_DNA"/>
</dbReference>
<gene>
    <name evidence="1" type="ORF">J2S41_003397</name>
</gene>
<evidence type="ECO:0000313" key="1">
    <source>
        <dbReference type="EMBL" id="MDR7276619.1"/>
    </source>
</evidence>
<sequence>MVEASHDSKSALRMQRPRLVRAAGFAYSSIAAIRPPRTTASLGPYR</sequence>
<proteinExistence type="predicted"/>
<evidence type="ECO:0000313" key="2">
    <source>
        <dbReference type="Proteomes" id="UP001183643"/>
    </source>
</evidence>
<name>A0AAE3YMQ9_9ACTN</name>
<organism evidence="1 2">
    <name type="scientific">Catenuloplanes atrovinosus</name>
    <dbReference type="NCBI Taxonomy" id="137266"/>
    <lineage>
        <taxon>Bacteria</taxon>
        <taxon>Bacillati</taxon>
        <taxon>Actinomycetota</taxon>
        <taxon>Actinomycetes</taxon>
        <taxon>Micromonosporales</taxon>
        <taxon>Micromonosporaceae</taxon>
        <taxon>Catenuloplanes</taxon>
    </lineage>
</organism>
<keyword evidence="2" id="KW-1185">Reference proteome</keyword>
<reference evidence="1" key="1">
    <citation type="submission" date="2023-07" db="EMBL/GenBank/DDBJ databases">
        <title>Sequencing the genomes of 1000 actinobacteria strains.</title>
        <authorList>
            <person name="Klenk H.-P."/>
        </authorList>
    </citation>
    <scope>NUCLEOTIDE SEQUENCE</scope>
    <source>
        <strain evidence="1">DSM 44707</strain>
    </source>
</reference>
<protein>
    <submittedName>
        <fullName evidence="1">Uncharacterized protein</fullName>
    </submittedName>
</protein>
<dbReference type="AlphaFoldDB" id="A0AAE3YMQ9"/>
<comment type="caution">
    <text evidence="1">The sequence shown here is derived from an EMBL/GenBank/DDBJ whole genome shotgun (WGS) entry which is preliminary data.</text>
</comment>
<accession>A0AAE3YMQ9</accession>
<dbReference type="Proteomes" id="UP001183643">
    <property type="component" value="Unassembled WGS sequence"/>
</dbReference>